<feature type="repeat" description="TPR" evidence="1">
    <location>
        <begin position="27"/>
        <end position="60"/>
    </location>
</feature>
<dbReference type="InterPro" id="IPR019734">
    <property type="entry name" value="TPR_rpt"/>
</dbReference>
<organism evidence="2 3">
    <name type="scientific">Gottschalkia purinilytica</name>
    <name type="common">Clostridium purinilyticum</name>
    <dbReference type="NCBI Taxonomy" id="1503"/>
    <lineage>
        <taxon>Bacteria</taxon>
        <taxon>Bacillati</taxon>
        <taxon>Bacillota</taxon>
        <taxon>Tissierellia</taxon>
        <taxon>Tissierellales</taxon>
        <taxon>Gottschalkiaceae</taxon>
        <taxon>Gottschalkia</taxon>
    </lineage>
</organism>
<accession>A0A0L0WBP0</accession>
<keyword evidence="3" id="KW-1185">Reference proteome</keyword>
<dbReference type="Gene3D" id="1.25.40.10">
    <property type="entry name" value="Tetratricopeptide repeat domain"/>
    <property type="match status" value="1"/>
</dbReference>
<dbReference type="RefSeq" id="WP_200898516.1">
    <property type="nucleotide sequence ID" value="NZ_LGSS01000005.1"/>
</dbReference>
<dbReference type="EMBL" id="LGSS01000005">
    <property type="protein sequence ID" value="KNF08896.1"/>
    <property type="molecule type" value="Genomic_DNA"/>
</dbReference>
<reference evidence="3" key="1">
    <citation type="submission" date="2015-07" db="EMBL/GenBank/DDBJ databases">
        <title>Draft genome sequence of the purine-degrading Gottschalkia purinilyticum DSM 1384 (formerly Clostridium purinilyticum).</title>
        <authorList>
            <person name="Poehlein A."/>
            <person name="Schiel-Bengelsdorf B."/>
            <person name="Bengelsdorf F.R."/>
            <person name="Daniel R."/>
            <person name="Duerre P."/>
        </authorList>
    </citation>
    <scope>NUCLEOTIDE SEQUENCE [LARGE SCALE GENOMIC DNA]</scope>
    <source>
        <strain evidence="3">DSM 1384</strain>
    </source>
</reference>
<evidence type="ECO:0000313" key="3">
    <source>
        <dbReference type="Proteomes" id="UP000037267"/>
    </source>
</evidence>
<evidence type="ECO:0000313" key="2">
    <source>
        <dbReference type="EMBL" id="KNF08896.1"/>
    </source>
</evidence>
<dbReference type="InterPro" id="IPR011990">
    <property type="entry name" value="TPR-like_helical_dom_sf"/>
</dbReference>
<protein>
    <submittedName>
        <fullName evidence="2">Uncharacterized protein</fullName>
    </submittedName>
</protein>
<sequence length="71" mass="8242">MQKPFTTNRIKQTLKKISNSVEHNKESTNLLKLAEEKINKNDVDTALELLKKSLSIDPSNPYVYYLISKYI</sequence>
<dbReference type="AlphaFoldDB" id="A0A0L0WBP0"/>
<comment type="caution">
    <text evidence="2">The sequence shown here is derived from an EMBL/GenBank/DDBJ whole genome shotgun (WGS) entry which is preliminary data.</text>
</comment>
<evidence type="ECO:0000256" key="1">
    <source>
        <dbReference type="PROSITE-ProRule" id="PRU00339"/>
    </source>
</evidence>
<name>A0A0L0WBP0_GOTPU</name>
<dbReference type="SUPFAM" id="SSF48452">
    <property type="entry name" value="TPR-like"/>
    <property type="match status" value="1"/>
</dbReference>
<dbReference type="Proteomes" id="UP000037267">
    <property type="component" value="Unassembled WGS sequence"/>
</dbReference>
<gene>
    <name evidence="2" type="ORF">CLPU_5c02030</name>
</gene>
<keyword evidence="1" id="KW-0802">TPR repeat</keyword>
<proteinExistence type="predicted"/>
<dbReference type="PROSITE" id="PS50005">
    <property type="entry name" value="TPR"/>
    <property type="match status" value="1"/>
</dbReference>
<dbReference type="STRING" id="1503.CLPU_5c02030"/>